<feature type="transmembrane region" description="Helical" evidence="4">
    <location>
        <begin position="419"/>
        <end position="438"/>
    </location>
</feature>
<feature type="transmembrane region" description="Helical" evidence="4">
    <location>
        <begin position="31"/>
        <end position="52"/>
    </location>
</feature>
<evidence type="ECO:0000256" key="1">
    <source>
        <dbReference type="ARBA" id="ARBA00022692"/>
    </source>
</evidence>
<dbReference type="InterPro" id="IPR050327">
    <property type="entry name" value="Proton-linked_MCT"/>
</dbReference>
<dbReference type="EMBL" id="JABXYJ010000001">
    <property type="protein sequence ID" value="NVO76321.1"/>
    <property type="molecule type" value="Genomic_DNA"/>
</dbReference>
<evidence type="ECO:0000256" key="4">
    <source>
        <dbReference type="SAM" id="Phobius"/>
    </source>
</evidence>
<dbReference type="InterPro" id="IPR036259">
    <property type="entry name" value="MFS_trans_sf"/>
</dbReference>
<dbReference type="PANTHER" id="PTHR11360:SF317">
    <property type="entry name" value="MAJOR FACILITATOR SUPERFAMILY (MFS) PROFILE DOMAIN-CONTAINING PROTEIN-RELATED"/>
    <property type="match status" value="1"/>
</dbReference>
<keyword evidence="1 4" id="KW-0812">Transmembrane</keyword>
<feature type="transmembrane region" description="Helical" evidence="4">
    <location>
        <begin position="176"/>
        <end position="197"/>
    </location>
</feature>
<evidence type="ECO:0000259" key="5">
    <source>
        <dbReference type="PROSITE" id="PS50850"/>
    </source>
</evidence>
<evidence type="ECO:0000256" key="3">
    <source>
        <dbReference type="ARBA" id="ARBA00023136"/>
    </source>
</evidence>
<feature type="domain" description="Major facilitator superfamily (MFS) profile" evidence="5">
    <location>
        <begin position="32"/>
        <end position="482"/>
    </location>
</feature>
<feature type="transmembrane region" description="Helical" evidence="4">
    <location>
        <begin position="459"/>
        <end position="477"/>
    </location>
</feature>
<evidence type="ECO:0000313" key="7">
    <source>
        <dbReference type="Proteomes" id="UP000588051"/>
    </source>
</evidence>
<feature type="transmembrane region" description="Helical" evidence="4">
    <location>
        <begin position="274"/>
        <end position="293"/>
    </location>
</feature>
<dbReference type="Proteomes" id="UP000588051">
    <property type="component" value="Unassembled WGS sequence"/>
</dbReference>
<evidence type="ECO:0000313" key="6">
    <source>
        <dbReference type="EMBL" id="NVO76321.1"/>
    </source>
</evidence>
<keyword evidence="3 4" id="KW-0472">Membrane</keyword>
<feature type="transmembrane region" description="Helical" evidence="4">
    <location>
        <begin position="384"/>
        <end position="407"/>
    </location>
</feature>
<dbReference type="InterPro" id="IPR011701">
    <property type="entry name" value="MFS"/>
</dbReference>
<keyword evidence="7" id="KW-1185">Reference proteome</keyword>
<dbReference type="GO" id="GO:0022857">
    <property type="term" value="F:transmembrane transporter activity"/>
    <property type="evidence" value="ECO:0007669"/>
    <property type="project" value="InterPro"/>
</dbReference>
<feature type="transmembrane region" description="Helical" evidence="4">
    <location>
        <begin position="119"/>
        <end position="137"/>
    </location>
</feature>
<sequence>MATPPDDGNGFLSKERIIAAPGFNRWLVPPAALAIHLCIGMAYGFSVFWLPLSKALGIKEPIKCAADVGFLQELFTTTCDWKVSTLGWMYTLFFVLLGSSAALWGGWLERAGPRKAGVISALCWCGGMLISALGVYLHQFWMLLVGSGFIGGIGLGLGYISPVSTLIKWFPDKRGMATGMAIMGFGGGAMIGSPLAAELMKIFASDTNVGVMQTFVSMALVYFVFMMGGALSYRVPPSGWTPDDWTPPPAQANNTMITQDHVHVSKVWGIPQFWLVWLVLCMNVSAGIGVIGMSSPMLQEVFGGNLIGVAKKFTELDKTQLSAIAGVAAGFTALLSLFNIGGRFFWASLSDKLGRKLTYVVFFVLGGILYFSIPASASAGSKTLFVASFCIILSMYGGGFATVPAYLADLFGTQMVGAIHGRLLTAWATAGILGPVVVNYMRDYQIGLGIPRDQVYNQTMYILVGMLVIGLICNFLIRPVDKKYFMTPAELAEEKRLAHDKAVASDVGIGTMTMHETNPALVWMAWAAVGIPLAWGVYRTMLSVAKFF</sequence>
<dbReference type="SUPFAM" id="SSF103473">
    <property type="entry name" value="MFS general substrate transporter"/>
    <property type="match status" value="1"/>
</dbReference>
<dbReference type="PROSITE" id="PS50850">
    <property type="entry name" value="MFS"/>
    <property type="match status" value="1"/>
</dbReference>
<feature type="transmembrane region" description="Helical" evidence="4">
    <location>
        <begin position="88"/>
        <end position="107"/>
    </location>
</feature>
<gene>
    <name evidence="6" type="ORF">HV832_00565</name>
</gene>
<feature type="transmembrane region" description="Helical" evidence="4">
    <location>
        <begin position="149"/>
        <end position="170"/>
    </location>
</feature>
<proteinExistence type="predicted"/>
<reference evidence="6 7" key="1">
    <citation type="submission" date="2020-06" db="EMBL/GenBank/DDBJ databases">
        <authorList>
            <person name="Qiu C."/>
            <person name="Liu Z."/>
        </authorList>
    </citation>
    <scope>NUCLEOTIDE SEQUENCE [LARGE SCALE GENOMIC DNA]</scope>
    <source>
        <strain evidence="6 7">EM 1</strain>
    </source>
</reference>
<dbReference type="AlphaFoldDB" id="A0A850Q9T0"/>
<dbReference type="Pfam" id="PF07690">
    <property type="entry name" value="MFS_1"/>
    <property type="match status" value="1"/>
</dbReference>
<feature type="transmembrane region" description="Helical" evidence="4">
    <location>
        <begin position="209"/>
        <end position="233"/>
    </location>
</feature>
<feature type="transmembrane region" description="Helical" evidence="4">
    <location>
        <begin position="321"/>
        <end position="345"/>
    </location>
</feature>
<evidence type="ECO:0000256" key="2">
    <source>
        <dbReference type="ARBA" id="ARBA00022989"/>
    </source>
</evidence>
<dbReference type="PANTHER" id="PTHR11360">
    <property type="entry name" value="MONOCARBOXYLATE TRANSPORTER"/>
    <property type="match status" value="1"/>
</dbReference>
<dbReference type="Gene3D" id="1.20.1250.20">
    <property type="entry name" value="MFS general substrate transporter like domains"/>
    <property type="match status" value="2"/>
</dbReference>
<comment type="caution">
    <text evidence="6">The sequence shown here is derived from an EMBL/GenBank/DDBJ whole genome shotgun (WGS) entry which is preliminary data.</text>
</comment>
<feature type="transmembrane region" description="Helical" evidence="4">
    <location>
        <begin position="357"/>
        <end position="377"/>
    </location>
</feature>
<organism evidence="6 7">
    <name type="scientific">Undibacterium oligocarboniphilum</name>
    <dbReference type="NCBI Taxonomy" id="666702"/>
    <lineage>
        <taxon>Bacteria</taxon>
        <taxon>Pseudomonadati</taxon>
        <taxon>Pseudomonadota</taxon>
        <taxon>Betaproteobacteria</taxon>
        <taxon>Burkholderiales</taxon>
        <taxon>Oxalobacteraceae</taxon>
        <taxon>Undibacterium</taxon>
    </lineage>
</organism>
<feature type="transmembrane region" description="Helical" evidence="4">
    <location>
        <begin position="520"/>
        <end position="538"/>
    </location>
</feature>
<accession>A0A850Q9T0</accession>
<dbReference type="CDD" id="cd17353">
    <property type="entry name" value="MFS_OFA_like"/>
    <property type="match status" value="1"/>
</dbReference>
<dbReference type="InterPro" id="IPR020846">
    <property type="entry name" value="MFS_dom"/>
</dbReference>
<dbReference type="RefSeq" id="WP_176801608.1">
    <property type="nucleotide sequence ID" value="NZ_JABXYJ010000001.1"/>
</dbReference>
<protein>
    <submittedName>
        <fullName evidence="6">OFA family MFS transporter</fullName>
    </submittedName>
</protein>
<keyword evidence="2 4" id="KW-1133">Transmembrane helix</keyword>
<name>A0A850Q9T0_9BURK</name>